<evidence type="ECO:0000313" key="2">
    <source>
        <dbReference type="EMBL" id="KAF6148579.1"/>
    </source>
</evidence>
<feature type="domain" description="Replication factor A C-terminal" evidence="1">
    <location>
        <begin position="20"/>
        <end position="94"/>
    </location>
</feature>
<dbReference type="Pfam" id="PF08646">
    <property type="entry name" value="Rep_fac-A_C"/>
    <property type="match status" value="1"/>
</dbReference>
<dbReference type="InterPro" id="IPR013955">
    <property type="entry name" value="Rep_factor-A_C"/>
</dbReference>
<dbReference type="AlphaFoldDB" id="A0A7J7M123"/>
<protein>
    <recommendedName>
        <fullName evidence="1">Replication factor A C-terminal domain-containing protein</fullName>
    </recommendedName>
</protein>
<dbReference type="OrthoDB" id="1931061at2759"/>
<evidence type="ECO:0000313" key="3">
    <source>
        <dbReference type="Proteomes" id="UP000541444"/>
    </source>
</evidence>
<dbReference type="Gene3D" id="2.40.50.140">
    <property type="entry name" value="Nucleic acid-binding proteins"/>
    <property type="match status" value="1"/>
</dbReference>
<sequence length="101" mass="11846">MATKIYVNLDVPEILNFKESCDNYKKKVINDNSNYWCKTCNFKISIPTPRYCLRQKIEDDTGYINIVAFDNETEILAKTTVKVFYELYNKDNDDRNEGSPT</sequence>
<dbReference type="SUPFAM" id="SSF50249">
    <property type="entry name" value="Nucleic acid-binding proteins"/>
    <property type="match status" value="1"/>
</dbReference>
<keyword evidence="3" id="KW-1185">Reference proteome</keyword>
<comment type="caution">
    <text evidence="2">The sequence shown here is derived from an EMBL/GenBank/DDBJ whole genome shotgun (WGS) entry which is preliminary data.</text>
</comment>
<reference evidence="2 3" key="1">
    <citation type="journal article" date="2020" name="IScience">
        <title>Genome Sequencing of the Endangered Kingdonia uniflora (Circaeasteraceae, Ranunculales) Reveals Potential Mechanisms of Evolutionary Specialization.</title>
        <authorList>
            <person name="Sun Y."/>
            <person name="Deng T."/>
            <person name="Zhang A."/>
            <person name="Moore M.J."/>
            <person name="Landis J.B."/>
            <person name="Lin N."/>
            <person name="Zhang H."/>
            <person name="Zhang X."/>
            <person name="Huang J."/>
            <person name="Zhang X."/>
            <person name="Sun H."/>
            <person name="Wang H."/>
        </authorList>
    </citation>
    <scope>NUCLEOTIDE SEQUENCE [LARGE SCALE GENOMIC DNA]</scope>
    <source>
        <strain evidence="2">TB1705</strain>
        <tissue evidence="2">Leaf</tissue>
    </source>
</reference>
<dbReference type="Proteomes" id="UP000541444">
    <property type="component" value="Unassembled WGS sequence"/>
</dbReference>
<evidence type="ECO:0000259" key="1">
    <source>
        <dbReference type="Pfam" id="PF08646"/>
    </source>
</evidence>
<name>A0A7J7M123_9MAGN</name>
<organism evidence="2 3">
    <name type="scientific">Kingdonia uniflora</name>
    <dbReference type="NCBI Taxonomy" id="39325"/>
    <lineage>
        <taxon>Eukaryota</taxon>
        <taxon>Viridiplantae</taxon>
        <taxon>Streptophyta</taxon>
        <taxon>Embryophyta</taxon>
        <taxon>Tracheophyta</taxon>
        <taxon>Spermatophyta</taxon>
        <taxon>Magnoliopsida</taxon>
        <taxon>Ranunculales</taxon>
        <taxon>Circaeasteraceae</taxon>
        <taxon>Kingdonia</taxon>
    </lineage>
</organism>
<gene>
    <name evidence="2" type="ORF">GIB67_042538</name>
</gene>
<dbReference type="EMBL" id="JACGCM010001844">
    <property type="protein sequence ID" value="KAF6148579.1"/>
    <property type="molecule type" value="Genomic_DNA"/>
</dbReference>
<dbReference type="InterPro" id="IPR012340">
    <property type="entry name" value="NA-bd_OB-fold"/>
</dbReference>
<proteinExistence type="predicted"/>
<accession>A0A7J7M123</accession>